<name>A0A5B6VDA9_9ROSI</name>
<evidence type="ECO:0000313" key="2">
    <source>
        <dbReference type="Proteomes" id="UP000325315"/>
    </source>
</evidence>
<organism evidence="1 2">
    <name type="scientific">Gossypium australe</name>
    <dbReference type="NCBI Taxonomy" id="47621"/>
    <lineage>
        <taxon>Eukaryota</taxon>
        <taxon>Viridiplantae</taxon>
        <taxon>Streptophyta</taxon>
        <taxon>Embryophyta</taxon>
        <taxon>Tracheophyta</taxon>
        <taxon>Spermatophyta</taxon>
        <taxon>Magnoliopsida</taxon>
        <taxon>eudicotyledons</taxon>
        <taxon>Gunneridae</taxon>
        <taxon>Pentapetalae</taxon>
        <taxon>rosids</taxon>
        <taxon>malvids</taxon>
        <taxon>Malvales</taxon>
        <taxon>Malvaceae</taxon>
        <taxon>Malvoideae</taxon>
        <taxon>Gossypium</taxon>
    </lineage>
</organism>
<dbReference type="EMBL" id="SMMG02000007">
    <property type="protein sequence ID" value="KAA3467031.1"/>
    <property type="molecule type" value="Genomic_DNA"/>
</dbReference>
<dbReference type="AlphaFoldDB" id="A0A5B6VDA9"/>
<proteinExistence type="predicted"/>
<reference evidence="2" key="1">
    <citation type="journal article" date="2019" name="Plant Biotechnol. J.">
        <title>Genome sequencing of the Australian wild diploid species Gossypium australe highlights disease resistance and delayed gland morphogenesis.</title>
        <authorList>
            <person name="Cai Y."/>
            <person name="Cai X."/>
            <person name="Wang Q."/>
            <person name="Wang P."/>
            <person name="Zhang Y."/>
            <person name="Cai C."/>
            <person name="Xu Y."/>
            <person name="Wang K."/>
            <person name="Zhou Z."/>
            <person name="Wang C."/>
            <person name="Geng S."/>
            <person name="Li B."/>
            <person name="Dong Q."/>
            <person name="Hou Y."/>
            <person name="Wang H."/>
            <person name="Ai P."/>
            <person name="Liu Z."/>
            <person name="Yi F."/>
            <person name="Sun M."/>
            <person name="An G."/>
            <person name="Cheng J."/>
            <person name="Zhang Y."/>
            <person name="Shi Q."/>
            <person name="Xie Y."/>
            <person name="Shi X."/>
            <person name="Chang Y."/>
            <person name="Huang F."/>
            <person name="Chen Y."/>
            <person name="Hong S."/>
            <person name="Mi L."/>
            <person name="Sun Q."/>
            <person name="Zhang L."/>
            <person name="Zhou B."/>
            <person name="Peng R."/>
            <person name="Zhang X."/>
            <person name="Liu F."/>
        </authorList>
    </citation>
    <scope>NUCLEOTIDE SEQUENCE [LARGE SCALE GENOMIC DNA]</scope>
    <source>
        <strain evidence="2">cv. PA1801</strain>
    </source>
</reference>
<evidence type="ECO:0000313" key="1">
    <source>
        <dbReference type="EMBL" id="KAA3467031.1"/>
    </source>
</evidence>
<dbReference type="Proteomes" id="UP000325315">
    <property type="component" value="Unassembled WGS sequence"/>
</dbReference>
<sequence length="62" mass="7575">MRDCLMPFVNGLFTESTYIVREGDPVDEMLFILRVWWKEWVFQPQFAERRRFLWRGTSNLGC</sequence>
<gene>
    <name evidence="1" type="ORF">EPI10_002079</name>
</gene>
<keyword evidence="2" id="KW-1185">Reference proteome</keyword>
<dbReference type="OrthoDB" id="421226at2759"/>
<comment type="caution">
    <text evidence="1">The sequence shown here is derived from an EMBL/GenBank/DDBJ whole genome shotgun (WGS) entry which is preliminary data.</text>
</comment>
<accession>A0A5B6VDA9</accession>
<protein>
    <submittedName>
        <fullName evidence="1">Cyclic nucleotide-gated ion channel 5-like protein</fullName>
    </submittedName>
</protein>